<keyword evidence="2" id="KW-0479">Metal-binding</keyword>
<evidence type="ECO:0000256" key="1">
    <source>
        <dbReference type="ARBA" id="ARBA00004123"/>
    </source>
</evidence>
<dbReference type="PROSITE" id="PS50157">
    <property type="entry name" value="ZINC_FINGER_C2H2_2"/>
    <property type="match status" value="5"/>
</dbReference>
<dbReference type="FunFam" id="3.30.160.60:FF:000110">
    <property type="entry name" value="Zinc finger protein-like"/>
    <property type="match status" value="1"/>
</dbReference>
<evidence type="ECO:0000313" key="12">
    <source>
        <dbReference type="WBParaSite" id="SSLN_0000857401-mRNA-1"/>
    </source>
</evidence>
<gene>
    <name evidence="10" type="ORF">SSLN_LOCUS8247</name>
</gene>
<keyword evidence="6" id="KW-0539">Nucleus</keyword>
<evidence type="ECO:0000256" key="3">
    <source>
        <dbReference type="ARBA" id="ARBA00022737"/>
    </source>
</evidence>
<dbReference type="Proteomes" id="UP000275846">
    <property type="component" value="Unassembled WGS sequence"/>
</dbReference>
<dbReference type="SUPFAM" id="SSF57667">
    <property type="entry name" value="beta-beta-alpha zinc fingers"/>
    <property type="match status" value="3"/>
</dbReference>
<feature type="domain" description="C2H2-type" evidence="9">
    <location>
        <begin position="249"/>
        <end position="276"/>
    </location>
</feature>
<dbReference type="InterPro" id="IPR050331">
    <property type="entry name" value="Zinc_finger"/>
</dbReference>
<keyword evidence="4 7" id="KW-0863">Zinc-finger</keyword>
<feature type="region of interest" description="Disordered" evidence="8">
    <location>
        <begin position="134"/>
        <end position="162"/>
    </location>
</feature>
<organism evidence="12">
    <name type="scientific">Schistocephalus solidus</name>
    <name type="common">Tapeworm</name>
    <dbReference type="NCBI Taxonomy" id="70667"/>
    <lineage>
        <taxon>Eukaryota</taxon>
        <taxon>Metazoa</taxon>
        <taxon>Spiralia</taxon>
        <taxon>Lophotrochozoa</taxon>
        <taxon>Platyhelminthes</taxon>
        <taxon>Cestoda</taxon>
        <taxon>Eucestoda</taxon>
        <taxon>Diphyllobothriidea</taxon>
        <taxon>Diphyllobothriidae</taxon>
        <taxon>Schistocephalus</taxon>
    </lineage>
</organism>
<evidence type="ECO:0000256" key="2">
    <source>
        <dbReference type="ARBA" id="ARBA00022723"/>
    </source>
</evidence>
<dbReference type="Gene3D" id="3.30.160.60">
    <property type="entry name" value="Classic Zinc Finger"/>
    <property type="match status" value="5"/>
</dbReference>
<dbReference type="InterPro" id="IPR036236">
    <property type="entry name" value="Znf_C2H2_sf"/>
</dbReference>
<protein>
    <submittedName>
        <fullName evidence="12">C2H2-type domain-containing protein</fullName>
    </submittedName>
</protein>
<comment type="subcellular location">
    <subcellularLocation>
        <location evidence="1">Nucleus</location>
    </subcellularLocation>
</comment>
<dbReference type="AlphaFoldDB" id="A0A183SVJ9"/>
<reference evidence="10 11" key="2">
    <citation type="submission" date="2018-11" db="EMBL/GenBank/DDBJ databases">
        <authorList>
            <consortium name="Pathogen Informatics"/>
        </authorList>
    </citation>
    <scope>NUCLEOTIDE SEQUENCE [LARGE SCALE GENOMIC DNA]</scope>
    <source>
        <strain evidence="10 11">NST_G2</strain>
    </source>
</reference>
<dbReference type="PROSITE" id="PS00028">
    <property type="entry name" value="ZINC_FINGER_C2H2_1"/>
    <property type="match status" value="5"/>
</dbReference>
<dbReference type="WBParaSite" id="SSLN_0000857401-mRNA-1">
    <property type="protein sequence ID" value="SSLN_0000857401-mRNA-1"/>
    <property type="gene ID" value="SSLN_0000857401"/>
</dbReference>
<dbReference type="PANTHER" id="PTHR16515">
    <property type="entry name" value="PR DOMAIN ZINC FINGER PROTEIN"/>
    <property type="match status" value="1"/>
</dbReference>
<feature type="domain" description="C2H2-type" evidence="9">
    <location>
        <begin position="376"/>
        <end position="403"/>
    </location>
</feature>
<evidence type="ECO:0000256" key="4">
    <source>
        <dbReference type="ARBA" id="ARBA00022771"/>
    </source>
</evidence>
<feature type="domain" description="C2H2-type" evidence="9">
    <location>
        <begin position="277"/>
        <end position="304"/>
    </location>
</feature>
<evidence type="ECO:0000259" key="9">
    <source>
        <dbReference type="PROSITE" id="PS50157"/>
    </source>
</evidence>
<dbReference type="FunFam" id="3.30.160.60:FF:000744">
    <property type="entry name" value="zinc finger E-box-binding homeobox 1"/>
    <property type="match status" value="1"/>
</dbReference>
<keyword evidence="11" id="KW-1185">Reference proteome</keyword>
<evidence type="ECO:0000256" key="6">
    <source>
        <dbReference type="ARBA" id="ARBA00023242"/>
    </source>
</evidence>
<keyword evidence="5" id="KW-0862">Zinc</keyword>
<dbReference type="EMBL" id="UYSU01034551">
    <property type="protein sequence ID" value="VDL94632.1"/>
    <property type="molecule type" value="Genomic_DNA"/>
</dbReference>
<accession>A0A183SVJ9</accession>
<dbReference type="Pfam" id="PF00096">
    <property type="entry name" value="zf-C2H2"/>
    <property type="match status" value="3"/>
</dbReference>
<dbReference type="OrthoDB" id="3437960at2759"/>
<feature type="compositionally biased region" description="Low complexity" evidence="8">
    <location>
        <begin position="90"/>
        <end position="99"/>
    </location>
</feature>
<feature type="region of interest" description="Disordered" evidence="8">
    <location>
        <begin position="46"/>
        <end position="120"/>
    </location>
</feature>
<dbReference type="PANTHER" id="PTHR16515:SF66">
    <property type="entry name" value="C2H2-TYPE DOMAIN-CONTAINING PROTEIN"/>
    <property type="match status" value="1"/>
</dbReference>
<evidence type="ECO:0000313" key="11">
    <source>
        <dbReference type="Proteomes" id="UP000275846"/>
    </source>
</evidence>
<dbReference type="GO" id="GO:0005634">
    <property type="term" value="C:nucleus"/>
    <property type="evidence" value="ECO:0007669"/>
    <property type="project" value="UniProtKB-SubCell"/>
</dbReference>
<evidence type="ECO:0000256" key="7">
    <source>
        <dbReference type="PROSITE-ProRule" id="PRU00042"/>
    </source>
</evidence>
<dbReference type="InterPro" id="IPR013087">
    <property type="entry name" value="Znf_C2H2_type"/>
</dbReference>
<dbReference type="FunFam" id="3.30.160.60:FF:000446">
    <property type="entry name" value="Zinc finger protein"/>
    <property type="match status" value="2"/>
</dbReference>
<evidence type="ECO:0000313" key="10">
    <source>
        <dbReference type="EMBL" id="VDL94632.1"/>
    </source>
</evidence>
<evidence type="ECO:0000256" key="5">
    <source>
        <dbReference type="ARBA" id="ARBA00022833"/>
    </source>
</evidence>
<dbReference type="SMART" id="SM00355">
    <property type="entry name" value="ZnF_C2H2"/>
    <property type="match status" value="5"/>
</dbReference>
<dbReference type="Pfam" id="PF13912">
    <property type="entry name" value="zf-C2H2_6"/>
    <property type="match status" value="1"/>
</dbReference>
<dbReference type="GO" id="GO:0008270">
    <property type="term" value="F:zinc ion binding"/>
    <property type="evidence" value="ECO:0007669"/>
    <property type="project" value="UniProtKB-KW"/>
</dbReference>
<sequence>MDMMSTAITHAIVRLGRSAAAADADEGGGSDGDTCNTFIIHRRDMITDPTCPPEVSTPRRTHFPDDNSTPCANDKTKDSGIGTTQYTDGSSASTSSTTSPEQEQELAKKMAAALPKGTSTPCVRSVKRMRMKALSRKSLDSQSFSTPTQQTLSLNAPPDGKQMPLSKTALDATLKADFGKLAFNKSAVLSTTHIPSGLGPTDETKVTEALSTVRRRQRQMHHCDFCDKQFDRPSLLKRHTLTHTGERPFECRFCSKGFSTRSGVNTHERTHTGQRPYVCRVCGRRFAAGSNLIFHRYTHTNVSQGRLLILVIRFVLACCIRALSANSTTFMASRLLALSISYSETRRHVCAHCPKAFVTPGDLRKHEYTHSGEWPFRCRVCKRGFATERNLKAHELTHTGTITSTSPEDNSTSKSVLTKSIPSAVAVCTPSWRTLPEGPCSTPSPLRAILPIRPPTNLPLPPPVLLFSHSHAPQLQPTSQFPGSNQMEFNWSPPSQQGITNFIPESREPGPSLMNPFSWMDQYRSYYYLYMQELTKAFPSRSSAFEKVPQRPSSRSITPLQLSTTNSSTIPWQLCSLTQRSPSSLPNEGQHLMLSTEEAEQTIVLDYSFKTLSHQR</sequence>
<name>A0A183SVJ9_SCHSO</name>
<feature type="compositionally biased region" description="Polar residues" evidence="8">
    <location>
        <begin position="140"/>
        <end position="154"/>
    </location>
</feature>
<proteinExistence type="predicted"/>
<evidence type="ECO:0000256" key="8">
    <source>
        <dbReference type="SAM" id="MobiDB-lite"/>
    </source>
</evidence>
<feature type="domain" description="C2H2-type" evidence="9">
    <location>
        <begin position="221"/>
        <end position="248"/>
    </location>
</feature>
<dbReference type="STRING" id="70667.A0A183SVJ9"/>
<feature type="domain" description="C2H2-type" evidence="9">
    <location>
        <begin position="348"/>
        <end position="375"/>
    </location>
</feature>
<keyword evidence="3" id="KW-0677">Repeat</keyword>
<dbReference type="GO" id="GO:0010468">
    <property type="term" value="P:regulation of gene expression"/>
    <property type="evidence" value="ECO:0007669"/>
    <property type="project" value="TreeGrafter"/>
</dbReference>
<reference evidence="12" key="1">
    <citation type="submission" date="2016-06" db="UniProtKB">
        <authorList>
            <consortium name="WormBaseParasite"/>
        </authorList>
    </citation>
    <scope>IDENTIFICATION</scope>
</reference>